<feature type="domain" description="Bacillithiol biosynthesis BshC N-terminal Rossmann-like" evidence="4">
    <location>
        <begin position="1"/>
        <end position="383"/>
    </location>
</feature>
<comment type="function">
    <text evidence="3">Involved in bacillithiol (BSH) biosynthesis. May catalyze the last step of the pathway, the addition of cysteine to glucosamine malate (GlcN-Mal) to generate BSH.</text>
</comment>
<evidence type="ECO:0000259" key="4">
    <source>
        <dbReference type="Pfam" id="PF10079"/>
    </source>
</evidence>
<evidence type="ECO:0000256" key="1">
    <source>
        <dbReference type="ARBA" id="ARBA00022598"/>
    </source>
</evidence>
<dbReference type="RefSeq" id="WP_003348869.1">
    <property type="nucleotide sequence ID" value="NZ_ADWW01000004.1"/>
</dbReference>
<dbReference type="InterPro" id="IPR055398">
    <property type="entry name" value="Rossmann-like_BshC"/>
</dbReference>
<dbReference type="PIRSF" id="PIRSF012535">
    <property type="entry name" value="UCP012535"/>
    <property type="match status" value="1"/>
</dbReference>
<dbReference type="EMBL" id="CP007739">
    <property type="protein sequence ID" value="AIE59551.1"/>
    <property type="molecule type" value="Genomic_DNA"/>
</dbReference>
<reference evidence="6 7" key="1">
    <citation type="journal article" date="2015" name="BMC Genomics">
        <title>Transcriptome analysis of thermophilic methylotrophic Bacillus methanolicus MGA3 using RNA-sequencing provides detailed insights into its previously uncharted transcriptional landscape.</title>
        <authorList>
            <person name="Irla M."/>
            <person name="Neshat A."/>
            <person name="Brautaset T."/>
            <person name="Ruckert C."/>
            <person name="Kalinowski J."/>
            <person name="Wendisch V.F."/>
        </authorList>
    </citation>
    <scope>NUCLEOTIDE SEQUENCE [LARGE SCALE GENOMIC DNA]</scope>
    <source>
        <strain evidence="7">MGA3 / ATCC 53907</strain>
    </source>
</reference>
<dbReference type="Pfam" id="PF24850">
    <property type="entry name" value="CC_BshC"/>
    <property type="match status" value="1"/>
</dbReference>
<dbReference type="EC" id="6.-.-.-" evidence="3"/>
<protein>
    <recommendedName>
        <fullName evidence="3">Putative cysteine ligase BshC</fullName>
        <ecNumber evidence="3">6.-.-.-</ecNumber>
    </recommendedName>
</protein>
<dbReference type="KEGG" id="bmet:BMMGA3_05615"/>
<comment type="similarity">
    <text evidence="3">Belongs to the BshC family.</text>
</comment>
<name>I3DZ06_BACMM</name>
<evidence type="ECO:0000313" key="7">
    <source>
        <dbReference type="Proteomes" id="UP000027602"/>
    </source>
</evidence>
<keyword evidence="2" id="KW-0175">Coiled coil</keyword>
<gene>
    <name evidence="3" type="primary">bshC</name>
    <name evidence="6" type="ORF">BMMGA3_05615</name>
</gene>
<dbReference type="GO" id="GO:0016874">
    <property type="term" value="F:ligase activity"/>
    <property type="evidence" value="ECO:0007669"/>
    <property type="project" value="UniProtKB-UniRule"/>
</dbReference>
<dbReference type="NCBIfam" id="TIGR03998">
    <property type="entry name" value="thiol_BshC"/>
    <property type="match status" value="1"/>
</dbReference>
<dbReference type="HOGENOM" id="CLU_022249_1_0_9"/>
<feature type="domain" description="Bacillithiol biosynthesis BshC C-terminal coiled-coil" evidence="5">
    <location>
        <begin position="385"/>
        <end position="544"/>
    </location>
</feature>
<dbReference type="HAMAP" id="MF_01867">
    <property type="entry name" value="BshC"/>
    <property type="match status" value="1"/>
</dbReference>
<dbReference type="eggNOG" id="COG4365">
    <property type="taxonomic scope" value="Bacteria"/>
</dbReference>
<proteinExistence type="inferred from homology"/>
<evidence type="ECO:0000313" key="6">
    <source>
        <dbReference type="EMBL" id="AIE59551.1"/>
    </source>
</evidence>
<evidence type="ECO:0000256" key="3">
    <source>
        <dbReference type="HAMAP-Rule" id="MF_01867"/>
    </source>
</evidence>
<dbReference type="InterPro" id="IPR011199">
    <property type="entry name" value="Bacillithiol_biosynth_BshC"/>
</dbReference>
<sequence length="544" mass="63836">MEILNLSIPSANRFATDYINQESYMNKFFHYKFKDPSAMFERIKELQARNFQREELANYIEGFMERFPSSDAVKRSIDKLRQENSVVVIGGQQAGILTGPLYTIHKIISIVVLARQKEREFGIPVVPVFWIAGEDHDFLEINHIYVSANQKIEKWTYPERVIEKKMASDIPLNKEVCLKWIERIIETYGETNHTNSLLEFLEQSLNHSKTFVDFFAYMIMAFFKETGLLIVDSGDRKLRSLEKDIFVRQIKGCSDITRSVLSQQDEMKKQGFKPAIELSSQTANLFYYDPSFQERILLEYDSKAGKFFGKNGTVSFSEEELLNIALTNPENLSNNVVTRPLTQEWLFPTLAFIGGPGEIAYWAELKTVFERFEIKMPVIVPRLNITLLERSIETDLNELGMDIKEVLSMGVQRQKELFLSTIKNETIEALFLETKKQLIDQYEQIEEQTKHHNKGLIPLLNKNRTFILKQIDFMQRKFEEFDRLKHEITLRKFERIESSLKPNGLPQERIWNILYYLNRYGFRFLDDLLNLPYQFDGTHKLIKI</sequence>
<organism evidence="6 7">
    <name type="scientific">Bacillus methanolicus (strain MGA3 / ATCC 53907)</name>
    <dbReference type="NCBI Taxonomy" id="796606"/>
    <lineage>
        <taxon>Bacteria</taxon>
        <taxon>Bacillati</taxon>
        <taxon>Bacillota</taxon>
        <taxon>Bacilli</taxon>
        <taxon>Bacillales</taxon>
        <taxon>Bacillaceae</taxon>
        <taxon>Bacillus</taxon>
    </lineage>
</organism>
<accession>I3DZ06</accession>
<dbReference type="Proteomes" id="UP000027602">
    <property type="component" value="Chromosome"/>
</dbReference>
<dbReference type="AlphaFoldDB" id="I3DZ06"/>
<dbReference type="STRING" id="796606.BMMGA3_05615"/>
<evidence type="ECO:0000256" key="2">
    <source>
        <dbReference type="ARBA" id="ARBA00023054"/>
    </source>
</evidence>
<dbReference type="Pfam" id="PF10079">
    <property type="entry name" value="Rossmann-like_BshC"/>
    <property type="match status" value="1"/>
</dbReference>
<dbReference type="InterPro" id="IPR055399">
    <property type="entry name" value="CC_BshC"/>
</dbReference>
<keyword evidence="1 3" id="KW-0436">Ligase</keyword>
<evidence type="ECO:0000259" key="5">
    <source>
        <dbReference type="Pfam" id="PF24850"/>
    </source>
</evidence>
<keyword evidence="7" id="KW-1185">Reference proteome</keyword>
<dbReference type="OrthoDB" id="9765151at2"/>